<accession>A0ACB6QMA1</accession>
<comment type="caution">
    <text evidence="1">The sequence shown here is derived from an EMBL/GenBank/DDBJ whole genome shotgun (WGS) entry which is preliminary data.</text>
</comment>
<keyword evidence="2" id="KW-1185">Reference proteome</keyword>
<proteinExistence type="predicted"/>
<dbReference type="EMBL" id="MU003521">
    <property type="protein sequence ID" value="KAF2467271.1"/>
    <property type="molecule type" value="Genomic_DNA"/>
</dbReference>
<evidence type="ECO:0000313" key="1">
    <source>
        <dbReference type="EMBL" id="KAF2467271.1"/>
    </source>
</evidence>
<evidence type="ECO:0000313" key="2">
    <source>
        <dbReference type="Proteomes" id="UP000799755"/>
    </source>
</evidence>
<gene>
    <name evidence="1" type="ORF">BDR25DRAFT_70198</name>
</gene>
<sequence>MARDWVCRRVCVSESIEVSAQNTMVGGLVGLGEMSAMGGEGQDTAARHLRRSSKCSGHVQVGCYSHMWRSHPPCHPPQLMFIAS</sequence>
<protein>
    <submittedName>
        <fullName evidence="1">Uncharacterized protein</fullName>
    </submittedName>
</protein>
<name>A0ACB6QMA1_9PLEO</name>
<reference evidence="1" key="1">
    <citation type="journal article" date="2020" name="Stud. Mycol.">
        <title>101 Dothideomycetes genomes: a test case for predicting lifestyles and emergence of pathogens.</title>
        <authorList>
            <person name="Haridas S."/>
            <person name="Albert R."/>
            <person name="Binder M."/>
            <person name="Bloem J."/>
            <person name="Labutti K."/>
            <person name="Salamov A."/>
            <person name="Andreopoulos B."/>
            <person name="Baker S."/>
            <person name="Barry K."/>
            <person name="Bills G."/>
            <person name="Bluhm B."/>
            <person name="Cannon C."/>
            <person name="Castanera R."/>
            <person name="Culley D."/>
            <person name="Daum C."/>
            <person name="Ezra D."/>
            <person name="Gonzalez J."/>
            <person name="Henrissat B."/>
            <person name="Kuo A."/>
            <person name="Liang C."/>
            <person name="Lipzen A."/>
            <person name="Lutzoni F."/>
            <person name="Magnuson J."/>
            <person name="Mondo S."/>
            <person name="Nolan M."/>
            <person name="Ohm R."/>
            <person name="Pangilinan J."/>
            <person name="Park H.-J."/>
            <person name="Ramirez L."/>
            <person name="Alfaro M."/>
            <person name="Sun H."/>
            <person name="Tritt A."/>
            <person name="Yoshinaga Y."/>
            <person name="Zwiers L.-H."/>
            <person name="Turgeon B."/>
            <person name="Goodwin S."/>
            <person name="Spatafora J."/>
            <person name="Crous P."/>
            <person name="Grigoriev I."/>
        </authorList>
    </citation>
    <scope>NUCLEOTIDE SEQUENCE</scope>
    <source>
        <strain evidence="1">ATCC 200398</strain>
    </source>
</reference>
<organism evidence="1 2">
    <name type="scientific">Lindgomyces ingoldianus</name>
    <dbReference type="NCBI Taxonomy" id="673940"/>
    <lineage>
        <taxon>Eukaryota</taxon>
        <taxon>Fungi</taxon>
        <taxon>Dikarya</taxon>
        <taxon>Ascomycota</taxon>
        <taxon>Pezizomycotina</taxon>
        <taxon>Dothideomycetes</taxon>
        <taxon>Pleosporomycetidae</taxon>
        <taxon>Pleosporales</taxon>
        <taxon>Lindgomycetaceae</taxon>
        <taxon>Lindgomyces</taxon>
    </lineage>
</organism>
<dbReference type="Proteomes" id="UP000799755">
    <property type="component" value="Unassembled WGS sequence"/>
</dbReference>